<dbReference type="Proteomes" id="UP001066276">
    <property type="component" value="Chromosome 3_2"/>
</dbReference>
<evidence type="ECO:0000313" key="3">
    <source>
        <dbReference type="Proteomes" id="UP001066276"/>
    </source>
</evidence>
<name>A0AAV7TPF0_PLEWA</name>
<accession>A0AAV7TPF0</accession>
<feature type="region of interest" description="Disordered" evidence="1">
    <location>
        <begin position="1"/>
        <end position="26"/>
    </location>
</feature>
<feature type="compositionally biased region" description="Polar residues" evidence="1">
    <location>
        <begin position="99"/>
        <end position="108"/>
    </location>
</feature>
<evidence type="ECO:0000256" key="1">
    <source>
        <dbReference type="SAM" id="MobiDB-lite"/>
    </source>
</evidence>
<comment type="caution">
    <text evidence="2">The sequence shown here is derived from an EMBL/GenBank/DDBJ whole genome shotgun (WGS) entry which is preliminary data.</text>
</comment>
<gene>
    <name evidence="2" type="ORF">NDU88_003582</name>
</gene>
<reference evidence="2" key="1">
    <citation type="journal article" date="2022" name="bioRxiv">
        <title>Sequencing and chromosome-scale assembly of the giantPleurodeles waltlgenome.</title>
        <authorList>
            <person name="Brown T."/>
            <person name="Elewa A."/>
            <person name="Iarovenko S."/>
            <person name="Subramanian E."/>
            <person name="Araus A.J."/>
            <person name="Petzold A."/>
            <person name="Susuki M."/>
            <person name="Suzuki K.-i.T."/>
            <person name="Hayashi T."/>
            <person name="Toyoda A."/>
            <person name="Oliveira C."/>
            <person name="Osipova E."/>
            <person name="Leigh N.D."/>
            <person name="Simon A."/>
            <person name="Yun M.H."/>
        </authorList>
    </citation>
    <scope>NUCLEOTIDE SEQUENCE</scope>
    <source>
        <strain evidence="2">20211129_DDA</strain>
        <tissue evidence="2">Liver</tissue>
    </source>
</reference>
<protein>
    <submittedName>
        <fullName evidence="2">Uncharacterized protein</fullName>
    </submittedName>
</protein>
<proteinExistence type="predicted"/>
<sequence>MEESRGPGLGVQDFYPTREGVPSTSRGTVAMHQEAIEDVLLDYEEELEEVLAGQRKAVQSGVSRIVAGRTVKKAVQSDRRVGGEQQVSVAGNLPRGETNKVQPSKTGAQQVRLGRAKGSTGMDMGIQTGVIDSCEGIDVSIQVGGGEARSKSEWQRFRGLAPGADAQKTEVPGELWEIGE</sequence>
<keyword evidence="3" id="KW-1185">Reference proteome</keyword>
<dbReference type="AlphaFoldDB" id="A0AAV7TPF0"/>
<dbReference type="EMBL" id="JANPWB010000006">
    <property type="protein sequence ID" value="KAJ1178336.1"/>
    <property type="molecule type" value="Genomic_DNA"/>
</dbReference>
<evidence type="ECO:0000313" key="2">
    <source>
        <dbReference type="EMBL" id="KAJ1178336.1"/>
    </source>
</evidence>
<feature type="region of interest" description="Disordered" evidence="1">
    <location>
        <begin position="76"/>
        <end position="108"/>
    </location>
</feature>
<organism evidence="2 3">
    <name type="scientific">Pleurodeles waltl</name>
    <name type="common">Iberian ribbed newt</name>
    <dbReference type="NCBI Taxonomy" id="8319"/>
    <lineage>
        <taxon>Eukaryota</taxon>
        <taxon>Metazoa</taxon>
        <taxon>Chordata</taxon>
        <taxon>Craniata</taxon>
        <taxon>Vertebrata</taxon>
        <taxon>Euteleostomi</taxon>
        <taxon>Amphibia</taxon>
        <taxon>Batrachia</taxon>
        <taxon>Caudata</taxon>
        <taxon>Salamandroidea</taxon>
        <taxon>Salamandridae</taxon>
        <taxon>Pleurodelinae</taxon>
        <taxon>Pleurodeles</taxon>
    </lineage>
</organism>